<dbReference type="Proteomes" id="UP000036938">
    <property type="component" value="Unassembled WGS sequence"/>
</dbReference>
<evidence type="ECO:0000313" key="3">
    <source>
        <dbReference type="EMBL" id="KNG93600.1"/>
    </source>
</evidence>
<evidence type="ECO:0000256" key="1">
    <source>
        <dbReference type="ARBA" id="ARBA00007689"/>
    </source>
</evidence>
<evidence type="ECO:0000259" key="2">
    <source>
        <dbReference type="Pfam" id="PF03795"/>
    </source>
</evidence>
<reference evidence="3 4" key="1">
    <citation type="journal article" date="2015" name="Int. J. Syst. Evol. Microbiol.">
        <title>Aestuariivita atlantica sp. nov., isolated from deep sea sediment of the Atlantic Ocean.</title>
        <authorList>
            <person name="Li G."/>
            <person name="Lai Q."/>
            <person name="Du Y."/>
            <person name="Liu X."/>
            <person name="Sun F."/>
            <person name="Shao Z."/>
        </authorList>
    </citation>
    <scope>NUCLEOTIDE SEQUENCE [LARGE SCALE GENOMIC DNA]</scope>
    <source>
        <strain evidence="3 4">22II-S11-z3</strain>
    </source>
</reference>
<dbReference type="InterPro" id="IPR005545">
    <property type="entry name" value="YCII"/>
</dbReference>
<dbReference type="OrthoDB" id="7708313at2"/>
<gene>
    <name evidence="3" type="ORF">ATO11_10335</name>
</gene>
<dbReference type="Gene3D" id="3.30.70.1060">
    <property type="entry name" value="Dimeric alpha+beta barrel"/>
    <property type="match status" value="1"/>
</dbReference>
<name>A0A0L1JPA3_9RHOB</name>
<dbReference type="EMBL" id="AQQZ01000004">
    <property type="protein sequence ID" value="KNG93600.1"/>
    <property type="molecule type" value="Genomic_DNA"/>
</dbReference>
<comment type="similarity">
    <text evidence="1">Belongs to the YciI family.</text>
</comment>
<dbReference type="AlphaFoldDB" id="A0A0L1JPA3"/>
<keyword evidence="4" id="KW-1185">Reference proteome</keyword>
<dbReference type="RefSeq" id="WP_050530790.1">
    <property type="nucleotide sequence ID" value="NZ_AQQZ01000004.1"/>
</dbReference>
<organism evidence="3 4">
    <name type="scientific">Pseudaestuariivita atlantica</name>
    <dbReference type="NCBI Taxonomy" id="1317121"/>
    <lineage>
        <taxon>Bacteria</taxon>
        <taxon>Pseudomonadati</taxon>
        <taxon>Pseudomonadota</taxon>
        <taxon>Alphaproteobacteria</taxon>
        <taxon>Rhodobacterales</taxon>
        <taxon>Paracoccaceae</taxon>
        <taxon>Pseudaestuariivita</taxon>
    </lineage>
</organism>
<protein>
    <recommendedName>
        <fullName evidence="2">YCII-related domain-containing protein</fullName>
    </recommendedName>
</protein>
<dbReference type="SUPFAM" id="SSF54909">
    <property type="entry name" value="Dimeric alpha+beta barrel"/>
    <property type="match status" value="1"/>
</dbReference>
<evidence type="ECO:0000313" key="4">
    <source>
        <dbReference type="Proteomes" id="UP000036938"/>
    </source>
</evidence>
<dbReference type="Pfam" id="PF03795">
    <property type="entry name" value="YCII"/>
    <property type="match status" value="1"/>
</dbReference>
<dbReference type="InterPro" id="IPR011008">
    <property type="entry name" value="Dimeric_a/b-barrel"/>
</dbReference>
<accession>A0A0L1JPA3</accession>
<dbReference type="PATRIC" id="fig|1317121.7.peg.2745"/>
<feature type="domain" description="YCII-related" evidence="2">
    <location>
        <begin position="1"/>
        <end position="88"/>
    </location>
</feature>
<proteinExistence type="inferred from homology"/>
<comment type="caution">
    <text evidence="3">The sequence shown here is derived from an EMBL/GenBank/DDBJ whole genome shotgun (WGS) entry which is preliminary data.</text>
</comment>
<sequence>MHYVVLFTDAPDADPDIRTTHMAAHLDFLERNADRVAAAGPLSDPAQAGRDGLWIVTADTPDLVTQLIHADPFWPTGLRASYAIIPWRRVFAAGSRLI</sequence>